<proteinExistence type="predicted"/>
<keyword evidence="1" id="KW-0472">Membrane</keyword>
<evidence type="ECO:0000256" key="1">
    <source>
        <dbReference type="SAM" id="Phobius"/>
    </source>
</evidence>
<dbReference type="RefSeq" id="WP_238205131.1">
    <property type="nucleotide sequence ID" value="NZ_JBHTND010000002.1"/>
</dbReference>
<keyword evidence="1" id="KW-1133">Transmembrane helix</keyword>
<gene>
    <name evidence="2" type="ORF">ACFQ4G_02725</name>
</gene>
<evidence type="ECO:0000313" key="3">
    <source>
        <dbReference type="Proteomes" id="UP001597176"/>
    </source>
</evidence>
<organism evidence="2 3">
    <name type="scientific">Methylobacterium marchantiae</name>
    <dbReference type="NCBI Taxonomy" id="600331"/>
    <lineage>
        <taxon>Bacteria</taxon>
        <taxon>Pseudomonadati</taxon>
        <taxon>Pseudomonadota</taxon>
        <taxon>Alphaproteobacteria</taxon>
        <taxon>Hyphomicrobiales</taxon>
        <taxon>Methylobacteriaceae</taxon>
        <taxon>Methylobacterium</taxon>
    </lineage>
</organism>
<name>A0ABW3WUH5_9HYPH</name>
<comment type="caution">
    <text evidence="2">The sequence shown here is derived from an EMBL/GenBank/DDBJ whole genome shotgun (WGS) entry which is preliminary data.</text>
</comment>
<keyword evidence="1" id="KW-0812">Transmembrane</keyword>
<protein>
    <submittedName>
        <fullName evidence="2">Uncharacterized protein</fullName>
    </submittedName>
</protein>
<dbReference type="Proteomes" id="UP001597176">
    <property type="component" value="Unassembled WGS sequence"/>
</dbReference>
<evidence type="ECO:0000313" key="2">
    <source>
        <dbReference type="EMBL" id="MFD1300500.1"/>
    </source>
</evidence>
<feature type="transmembrane region" description="Helical" evidence="1">
    <location>
        <begin position="6"/>
        <end position="30"/>
    </location>
</feature>
<reference evidence="3" key="1">
    <citation type="journal article" date="2019" name="Int. J. Syst. Evol. Microbiol.">
        <title>The Global Catalogue of Microorganisms (GCM) 10K type strain sequencing project: providing services to taxonomists for standard genome sequencing and annotation.</title>
        <authorList>
            <consortium name="The Broad Institute Genomics Platform"/>
            <consortium name="The Broad Institute Genome Sequencing Center for Infectious Disease"/>
            <person name="Wu L."/>
            <person name="Ma J."/>
        </authorList>
    </citation>
    <scope>NUCLEOTIDE SEQUENCE [LARGE SCALE GENOMIC DNA]</scope>
    <source>
        <strain evidence="3">CCUG 56108</strain>
    </source>
</reference>
<accession>A0ABW3WUH5</accession>
<sequence length="66" mass="7042">MVIPTPGIIGIMIGSVCALAIIVSAIILAIDRLAGRLAIMVSRRKQARAPKRNRAVHAHSGMTRKV</sequence>
<keyword evidence="3" id="KW-1185">Reference proteome</keyword>
<dbReference type="EMBL" id="JBHTND010000002">
    <property type="protein sequence ID" value="MFD1300500.1"/>
    <property type="molecule type" value="Genomic_DNA"/>
</dbReference>